<reference evidence="1" key="1">
    <citation type="submission" date="2022-08" db="EMBL/GenBank/DDBJ databases">
        <authorList>
            <consortium name="DOE Joint Genome Institute"/>
            <person name="Min B."/>
            <person name="Riley R."/>
            <person name="Sierra-Patev S."/>
            <person name="Naranjo-Ortiz M."/>
            <person name="Looney B."/>
            <person name="Konkel Z."/>
            <person name="Slot J.C."/>
            <person name="Sakamoto Y."/>
            <person name="Steenwyk J.L."/>
            <person name="Rokas A."/>
            <person name="Carro J."/>
            <person name="Camarero S."/>
            <person name="Ferreira P."/>
            <person name="Molpeceres G."/>
            <person name="Ruiz-Duenas F.J."/>
            <person name="Serrano A."/>
            <person name="Henrissat B."/>
            <person name="Drula E."/>
            <person name="Hughes K.W."/>
            <person name="Mata J.L."/>
            <person name="Ishikawa N.K."/>
            <person name="Vargas-Isla R."/>
            <person name="Ushijima S."/>
            <person name="Smith C.A."/>
            <person name="Ahrendt S."/>
            <person name="Andreopoulos W."/>
            <person name="He G."/>
            <person name="Labutti K."/>
            <person name="Lipzen A."/>
            <person name="Ng V."/>
            <person name="Sandor L."/>
            <person name="Barry K."/>
            <person name="Martinez A.T."/>
            <person name="Xiao Y."/>
            <person name="Gibbons J.G."/>
            <person name="Terashima K."/>
            <person name="Hibbett D.S."/>
            <person name="Grigoriev I.V."/>
        </authorList>
    </citation>
    <scope>NUCLEOTIDE SEQUENCE</scope>
    <source>
        <strain evidence="1">Sp2 HRB7682 ss15</strain>
    </source>
</reference>
<dbReference type="Proteomes" id="UP001150238">
    <property type="component" value="Unassembled WGS sequence"/>
</dbReference>
<sequence>MVLLSLPEHLRYRQEYIFLVTVIPGKPSKHQINHTLRRLVKQLLSFWEGVFYVRTAQYSLGRWVFIALMPAVCDTEGATQLAGFASHTHTWFCRRCLLPLNEIHNLEPETWVRRDCGKHREIALEWKDAPEARREAIYTEHGIRHSELLELPYWDPILFTIIDDVHFAYLGLLKTHLEKIWFIDSERNVGWEDTTAQPASSSIDEFRVSESVSNPGSTPRHVIGKDLLAEIWADMGRTILPTWIQAPPPKWGTIAAGKLSADEYKVICSISLVVTLIRVWGYENTEGVESRRFKMLQNYVDLVHAIHVLFLRETSQKSRAYYKSHMLRYLRTVLDLYPDITLKSNHHLAIHIITDLENLGPGHARSTPVFERVNHALQMINSNQHLGKLSMDLALSFLNMYCR</sequence>
<dbReference type="EMBL" id="JANVFS010000035">
    <property type="protein sequence ID" value="KAJ4469380.1"/>
    <property type="molecule type" value="Genomic_DNA"/>
</dbReference>
<comment type="caution">
    <text evidence="1">The sequence shown here is derived from an EMBL/GenBank/DDBJ whole genome shotgun (WGS) entry which is preliminary data.</text>
</comment>
<proteinExistence type="predicted"/>
<organism evidence="1 2">
    <name type="scientific">Lentinula lateritia</name>
    <dbReference type="NCBI Taxonomy" id="40482"/>
    <lineage>
        <taxon>Eukaryota</taxon>
        <taxon>Fungi</taxon>
        <taxon>Dikarya</taxon>
        <taxon>Basidiomycota</taxon>
        <taxon>Agaricomycotina</taxon>
        <taxon>Agaricomycetes</taxon>
        <taxon>Agaricomycetidae</taxon>
        <taxon>Agaricales</taxon>
        <taxon>Marasmiineae</taxon>
        <taxon>Omphalotaceae</taxon>
        <taxon>Lentinula</taxon>
    </lineage>
</organism>
<gene>
    <name evidence="1" type="ORF">C8J55DRAFT_437023</name>
</gene>
<evidence type="ECO:0000313" key="1">
    <source>
        <dbReference type="EMBL" id="KAJ4469380.1"/>
    </source>
</evidence>
<dbReference type="AlphaFoldDB" id="A0A9W8ZXD4"/>
<evidence type="ECO:0000313" key="2">
    <source>
        <dbReference type="Proteomes" id="UP001150238"/>
    </source>
</evidence>
<reference evidence="1" key="2">
    <citation type="journal article" date="2023" name="Proc. Natl. Acad. Sci. U.S.A.">
        <title>A global phylogenomic analysis of the shiitake genus Lentinula.</title>
        <authorList>
            <person name="Sierra-Patev S."/>
            <person name="Min B."/>
            <person name="Naranjo-Ortiz M."/>
            <person name="Looney B."/>
            <person name="Konkel Z."/>
            <person name="Slot J.C."/>
            <person name="Sakamoto Y."/>
            <person name="Steenwyk J.L."/>
            <person name="Rokas A."/>
            <person name="Carro J."/>
            <person name="Camarero S."/>
            <person name="Ferreira P."/>
            <person name="Molpeceres G."/>
            <person name="Ruiz-Duenas F.J."/>
            <person name="Serrano A."/>
            <person name="Henrissat B."/>
            <person name="Drula E."/>
            <person name="Hughes K.W."/>
            <person name="Mata J.L."/>
            <person name="Ishikawa N.K."/>
            <person name="Vargas-Isla R."/>
            <person name="Ushijima S."/>
            <person name="Smith C.A."/>
            <person name="Donoghue J."/>
            <person name="Ahrendt S."/>
            <person name="Andreopoulos W."/>
            <person name="He G."/>
            <person name="LaButti K."/>
            <person name="Lipzen A."/>
            <person name="Ng V."/>
            <person name="Riley R."/>
            <person name="Sandor L."/>
            <person name="Barry K."/>
            <person name="Martinez A.T."/>
            <person name="Xiao Y."/>
            <person name="Gibbons J.G."/>
            <person name="Terashima K."/>
            <person name="Grigoriev I.V."/>
            <person name="Hibbett D."/>
        </authorList>
    </citation>
    <scope>NUCLEOTIDE SEQUENCE</scope>
    <source>
        <strain evidence="1">Sp2 HRB7682 ss15</strain>
    </source>
</reference>
<protein>
    <submittedName>
        <fullName evidence="1">Uncharacterized protein</fullName>
    </submittedName>
</protein>
<name>A0A9W8ZXD4_9AGAR</name>
<dbReference type="PANTHER" id="PTHR46579:SF1">
    <property type="entry name" value="F5_8 TYPE C DOMAIN-CONTAINING PROTEIN"/>
    <property type="match status" value="1"/>
</dbReference>
<dbReference type="PANTHER" id="PTHR46579">
    <property type="entry name" value="F5/8 TYPE C DOMAIN-CONTAINING PROTEIN-RELATED"/>
    <property type="match status" value="1"/>
</dbReference>
<accession>A0A9W8ZXD4</accession>